<sequence>MSDIWENDELIEKMRTLKPEMQEAFLHAVEQLYAKESVVMLGFIHESRNELKMTGNEIRAEQEKLRGTSAAIARERLSSGKSSGSETSRPMSSRGKSPAPRPDSRLELPPKQGKEPKRPYPGRMTPHERHSARHSRNAENEHKVAATFHVQSEESPKTRSPRRPRSRTEPPVKLVGKLKPLKSKNKNDNEVVEPERTITPVLPKPEHAIHEPVIQAKPGHARASTEPGSKPNRTSNSTHTAVFNAGSANANPTSRGDNRQLSRSHNEMTFHNPEYLRADTLSPYNGMPQRDGTNLSMRAVELEMAIPGTPIPGGERKAPADVNKYYEEERDKMMSSLDNHNVQFENERQRQAEIIKQKRAKKQEKRDKAYELLHQAAQRENTIVQEQERQREQMKEKIAQKREKSATRNRAEVELHQAPDDMVLSRNTEQPSEPPISKKEKKKKKQLEEKYQIIEIDNNNIEEDAEKKVKKKKKKDKKGEQENGEVIETVIDEEKKKKKKRKEKEAATELVSIA</sequence>
<feature type="compositionally biased region" description="Basic and acidic residues" evidence="1">
    <location>
        <begin position="185"/>
        <end position="196"/>
    </location>
</feature>
<evidence type="ECO:0000256" key="1">
    <source>
        <dbReference type="SAM" id="MobiDB-lite"/>
    </source>
</evidence>
<feature type="compositionally biased region" description="Polar residues" evidence="1">
    <location>
        <begin position="231"/>
        <end position="255"/>
    </location>
</feature>
<reference evidence="2" key="1">
    <citation type="submission" date="2022-03" db="EMBL/GenBank/DDBJ databases">
        <authorList>
            <person name="Martin C."/>
        </authorList>
    </citation>
    <scope>NUCLEOTIDE SEQUENCE</scope>
</reference>
<feature type="compositionally biased region" description="Basic and acidic residues" evidence="1">
    <location>
        <begin position="102"/>
        <end position="118"/>
    </location>
</feature>
<dbReference type="AlphaFoldDB" id="A0A8J1Y1K3"/>
<evidence type="ECO:0000313" key="2">
    <source>
        <dbReference type="EMBL" id="CAH1773708.1"/>
    </source>
</evidence>
<feature type="compositionally biased region" description="Basic and acidic residues" evidence="1">
    <location>
        <begin position="386"/>
        <end position="419"/>
    </location>
</feature>
<comment type="caution">
    <text evidence="2">The sequence shown here is derived from an EMBL/GenBank/DDBJ whole genome shotgun (WGS) entry which is preliminary data.</text>
</comment>
<dbReference type="EMBL" id="CAIIXF020000001">
    <property type="protein sequence ID" value="CAH1773708.1"/>
    <property type="molecule type" value="Genomic_DNA"/>
</dbReference>
<gene>
    <name evidence="2" type="ORF">OFUS_LOCUS1272</name>
</gene>
<proteinExistence type="predicted"/>
<organism evidence="2 3">
    <name type="scientific">Owenia fusiformis</name>
    <name type="common">Polychaete worm</name>
    <dbReference type="NCBI Taxonomy" id="6347"/>
    <lineage>
        <taxon>Eukaryota</taxon>
        <taxon>Metazoa</taxon>
        <taxon>Spiralia</taxon>
        <taxon>Lophotrochozoa</taxon>
        <taxon>Annelida</taxon>
        <taxon>Polychaeta</taxon>
        <taxon>Sedentaria</taxon>
        <taxon>Canalipalpata</taxon>
        <taxon>Sabellida</taxon>
        <taxon>Oweniida</taxon>
        <taxon>Oweniidae</taxon>
        <taxon>Owenia</taxon>
    </lineage>
</organism>
<feature type="region of interest" description="Disordered" evidence="1">
    <location>
        <begin position="55"/>
        <end position="270"/>
    </location>
</feature>
<accession>A0A8J1Y1K3</accession>
<feature type="region of interest" description="Disordered" evidence="1">
    <location>
        <begin position="381"/>
        <end position="514"/>
    </location>
</feature>
<keyword evidence="3" id="KW-1185">Reference proteome</keyword>
<evidence type="ECO:0000313" key="3">
    <source>
        <dbReference type="Proteomes" id="UP000749559"/>
    </source>
</evidence>
<feature type="compositionally biased region" description="Low complexity" evidence="1">
    <location>
        <begin position="79"/>
        <end position="88"/>
    </location>
</feature>
<dbReference type="OrthoDB" id="10683035at2759"/>
<protein>
    <submittedName>
        <fullName evidence="2">Uncharacterized protein</fullName>
    </submittedName>
</protein>
<feature type="compositionally biased region" description="Basic and acidic residues" evidence="1">
    <location>
        <begin position="256"/>
        <end position="268"/>
    </location>
</feature>
<feature type="compositionally biased region" description="Low complexity" evidence="1">
    <location>
        <begin position="169"/>
        <end position="178"/>
    </location>
</feature>
<name>A0A8J1Y1K3_OWEFU</name>
<dbReference type="Proteomes" id="UP000749559">
    <property type="component" value="Unassembled WGS sequence"/>
</dbReference>